<name>A0A1X2J3I0_9FUNG</name>
<evidence type="ECO:0000259" key="3">
    <source>
        <dbReference type="PROSITE" id="PS50086"/>
    </source>
</evidence>
<evidence type="ECO:0000313" key="5">
    <source>
        <dbReference type="Proteomes" id="UP000193560"/>
    </source>
</evidence>
<feature type="domain" description="Rab-GAP TBC" evidence="3">
    <location>
        <begin position="197"/>
        <end position="402"/>
    </location>
</feature>
<dbReference type="OrthoDB" id="159449at2759"/>
<evidence type="ECO:0000256" key="1">
    <source>
        <dbReference type="SAM" id="Coils"/>
    </source>
</evidence>
<dbReference type="PANTHER" id="PTHR47219">
    <property type="entry name" value="RAB GTPASE-ACTIVATING PROTEIN 1-LIKE"/>
    <property type="match status" value="1"/>
</dbReference>
<proteinExistence type="predicted"/>
<dbReference type="EMBL" id="MCGE01000001">
    <property type="protein sequence ID" value="ORZ25794.1"/>
    <property type="molecule type" value="Genomic_DNA"/>
</dbReference>
<evidence type="ECO:0000256" key="2">
    <source>
        <dbReference type="SAM" id="MobiDB-lite"/>
    </source>
</evidence>
<comment type="caution">
    <text evidence="4">The sequence shown here is derived from an EMBL/GenBank/DDBJ whole genome shotgun (WGS) entry which is preliminary data.</text>
</comment>
<protein>
    <submittedName>
        <fullName evidence="4">Rab-GTPase-TBC domain-domain-containing protein</fullName>
    </submittedName>
</protein>
<feature type="coiled-coil region" evidence="1">
    <location>
        <begin position="615"/>
        <end position="656"/>
    </location>
</feature>
<dbReference type="InterPro" id="IPR035969">
    <property type="entry name" value="Rab-GAP_TBC_sf"/>
</dbReference>
<keyword evidence="5" id="KW-1185">Reference proteome</keyword>
<keyword evidence="1" id="KW-0175">Coiled coil</keyword>
<feature type="region of interest" description="Disordered" evidence="2">
    <location>
        <begin position="36"/>
        <end position="64"/>
    </location>
</feature>
<dbReference type="Proteomes" id="UP000193560">
    <property type="component" value="Unassembled WGS sequence"/>
</dbReference>
<feature type="compositionally biased region" description="Polar residues" evidence="2">
    <location>
        <begin position="54"/>
        <end position="64"/>
    </location>
</feature>
<evidence type="ECO:0000313" key="4">
    <source>
        <dbReference type="EMBL" id="ORZ25794.1"/>
    </source>
</evidence>
<organism evidence="4 5">
    <name type="scientific">Absidia repens</name>
    <dbReference type="NCBI Taxonomy" id="90262"/>
    <lineage>
        <taxon>Eukaryota</taxon>
        <taxon>Fungi</taxon>
        <taxon>Fungi incertae sedis</taxon>
        <taxon>Mucoromycota</taxon>
        <taxon>Mucoromycotina</taxon>
        <taxon>Mucoromycetes</taxon>
        <taxon>Mucorales</taxon>
        <taxon>Cunninghamellaceae</taxon>
        <taxon>Absidia</taxon>
    </lineage>
</organism>
<reference evidence="4 5" key="1">
    <citation type="submission" date="2016-07" db="EMBL/GenBank/DDBJ databases">
        <title>Pervasive Adenine N6-methylation of Active Genes in Fungi.</title>
        <authorList>
            <consortium name="DOE Joint Genome Institute"/>
            <person name="Mondo S.J."/>
            <person name="Dannebaum R.O."/>
            <person name="Kuo R.C."/>
            <person name="Labutti K."/>
            <person name="Haridas S."/>
            <person name="Kuo A."/>
            <person name="Salamov A."/>
            <person name="Ahrendt S.R."/>
            <person name="Lipzen A."/>
            <person name="Sullivan W."/>
            <person name="Andreopoulos W.B."/>
            <person name="Clum A."/>
            <person name="Lindquist E."/>
            <person name="Daum C."/>
            <person name="Ramamoorthy G.K."/>
            <person name="Gryganskyi A."/>
            <person name="Culley D."/>
            <person name="Magnuson J.K."/>
            <person name="James T.Y."/>
            <person name="O'Malley M.A."/>
            <person name="Stajich J.E."/>
            <person name="Spatafora J.W."/>
            <person name="Visel A."/>
            <person name="Grigoriev I.V."/>
        </authorList>
    </citation>
    <scope>NUCLEOTIDE SEQUENCE [LARGE SCALE GENOMIC DNA]</scope>
    <source>
        <strain evidence="4 5">NRRL 1336</strain>
    </source>
</reference>
<dbReference type="Pfam" id="PF23436">
    <property type="entry name" value="RabGap-TBC_2"/>
    <property type="match status" value="1"/>
</dbReference>
<feature type="region of interest" description="Disordered" evidence="2">
    <location>
        <begin position="86"/>
        <end position="109"/>
    </location>
</feature>
<feature type="region of interest" description="Disordered" evidence="2">
    <location>
        <begin position="1"/>
        <end position="20"/>
    </location>
</feature>
<dbReference type="Gene3D" id="1.10.472.80">
    <property type="entry name" value="Ypt/Rab-GAP domain of gyp1p, domain 3"/>
    <property type="match status" value="1"/>
</dbReference>
<dbReference type="STRING" id="90262.A0A1X2J3I0"/>
<dbReference type="GO" id="GO:0005096">
    <property type="term" value="F:GTPase activator activity"/>
    <property type="evidence" value="ECO:0007669"/>
    <property type="project" value="TreeGrafter"/>
</dbReference>
<dbReference type="AlphaFoldDB" id="A0A1X2J3I0"/>
<dbReference type="Gene3D" id="1.10.8.270">
    <property type="entry name" value="putative rabgap domain of human tbc1 domain family member 14 like domains"/>
    <property type="match status" value="1"/>
</dbReference>
<accession>A0A1X2J3I0</accession>
<dbReference type="SUPFAM" id="SSF47923">
    <property type="entry name" value="Ypt/Rab-GAP domain of gyp1p"/>
    <property type="match status" value="2"/>
</dbReference>
<feature type="coiled-coil region" evidence="1">
    <location>
        <begin position="530"/>
        <end position="578"/>
    </location>
</feature>
<dbReference type="GO" id="GO:0031267">
    <property type="term" value="F:small GTPase binding"/>
    <property type="evidence" value="ECO:0007669"/>
    <property type="project" value="TreeGrafter"/>
</dbReference>
<gene>
    <name evidence="4" type="ORF">BCR42DRAFT_485902</name>
</gene>
<dbReference type="SMART" id="SM00164">
    <property type="entry name" value="TBC"/>
    <property type="match status" value="1"/>
</dbReference>
<dbReference type="Gene3D" id="1.10.10.750">
    <property type="entry name" value="Ypt/Rab-GAP domain of gyp1p, domain 1"/>
    <property type="match status" value="1"/>
</dbReference>
<dbReference type="InterPro" id="IPR050302">
    <property type="entry name" value="Rab_GAP_TBC_domain"/>
</dbReference>
<dbReference type="PROSITE" id="PS50086">
    <property type="entry name" value="TBC_RABGAP"/>
    <property type="match status" value="1"/>
</dbReference>
<dbReference type="InterPro" id="IPR000195">
    <property type="entry name" value="Rab-GAP-TBC_dom"/>
</dbReference>
<dbReference type="PANTHER" id="PTHR47219:SF9">
    <property type="entry name" value="GTPASE ACTIVATING PROTEIN AND CENTROSOME-ASSOCIATED, ISOFORM B"/>
    <property type="match status" value="1"/>
</dbReference>
<sequence>MTQPASNEDTNANDQKAANQLTASINDALLTDDTKQAIQATTSDNSARQRERSQTVTQNDIQPSSLYMSDQDNLFHAIQKFDTVEHVDPHDSDSDFELDQGPSIKSNRSTVTSISSLLSSDTTYDMLLNRMGSNSLKANVSLSFDPSLSPTTPFSSSTTAVTQQEHDTDWEFWSQMISDADQVIKTNKQYIHHIRQGVPESLRGSVWPALSKTKTTKYNSNNITSASMVDGVFDGQSYLDLLNMDNIYEKAIARDLDVLFADQDSLFAANAMDQLRDPLFHLLKAYANYDGHVGYAKGFALIALPLLLHTPEEEAFCIFVELMNGVYQWKSLYQPPLNGLSRTLFLMDRLIMEHLPKLYQHLQASGIHTNDYAKIWFTAFFIPILPSLDCIYSLYDTLLAEGTDVLFGCGVALLKVNQDSLLALMEPDDLINYLSGAQMGDFYKNDSKRLMQDAMDLKIQNKRLVKLSKEHQQMLSSISWKKSVPLSIPSLFPPSSVSTTAVATSASISESAIVSAINDKNLMQLTRQQNKALIDNVKQRQLQLEQLSKQQGHSTEELMDAKMELARARQSNDDLRQQSFDLKRALDALPAEVEDRLKQHIHSLVGKNMGLVDRNSELEYQLTAMENMLKDIKAKFAQSENERDELNLRLEELLELVN</sequence>
<feature type="compositionally biased region" description="Polar residues" evidence="2">
    <location>
        <begin position="36"/>
        <end position="46"/>
    </location>
</feature>